<evidence type="ECO:0000256" key="1">
    <source>
        <dbReference type="ARBA" id="ARBA00022801"/>
    </source>
</evidence>
<keyword evidence="2 5" id="KW-0326">Glycosidase</keyword>
<dbReference type="InterPro" id="IPR014756">
    <property type="entry name" value="Ig_E-set"/>
</dbReference>
<keyword evidence="1" id="KW-0378">Hydrolase</keyword>
<accession>A0A327QVY0</accession>
<dbReference type="AlphaFoldDB" id="A0A327QVY0"/>
<dbReference type="InterPro" id="IPR013783">
    <property type="entry name" value="Ig-like_fold"/>
</dbReference>
<feature type="chain" id="PRO_5016385206" evidence="3">
    <location>
        <begin position="21"/>
        <end position="617"/>
    </location>
</feature>
<dbReference type="Pfam" id="PF09087">
    <property type="entry name" value="Cyc-maltodext_N"/>
    <property type="match status" value="1"/>
</dbReference>
<dbReference type="RefSeq" id="WP_111596929.1">
    <property type="nucleotide sequence ID" value="NZ_QLLL01000002.1"/>
</dbReference>
<dbReference type="Gene3D" id="2.60.40.10">
    <property type="entry name" value="Immunoglobulins"/>
    <property type="match status" value="1"/>
</dbReference>
<gene>
    <name evidence="5" type="ORF">LX64_01480</name>
</gene>
<name>A0A327QVY0_9BACT</name>
<dbReference type="PANTHER" id="PTHR10357">
    <property type="entry name" value="ALPHA-AMYLASE FAMILY MEMBER"/>
    <property type="match status" value="1"/>
</dbReference>
<keyword evidence="3" id="KW-0732">Signal</keyword>
<dbReference type="InterPro" id="IPR015171">
    <property type="entry name" value="Cyc-maltodext_N"/>
</dbReference>
<dbReference type="GO" id="GO:0005975">
    <property type="term" value="P:carbohydrate metabolic process"/>
    <property type="evidence" value="ECO:0007669"/>
    <property type="project" value="InterPro"/>
</dbReference>
<evidence type="ECO:0000313" key="5">
    <source>
        <dbReference type="EMBL" id="RAJ08826.1"/>
    </source>
</evidence>
<comment type="caution">
    <text evidence="5">The sequence shown here is derived from an EMBL/GenBank/DDBJ whole genome shotgun (WGS) entry which is preliminary data.</text>
</comment>
<dbReference type="GO" id="GO:0016798">
    <property type="term" value="F:hydrolase activity, acting on glycosyl bonds"/>
    <property type="evidence" value="ECO:0007669"/>
    <property type="project" value="UniProtKB-KW"/>
</dbReference>
<evidence type="ECO:0000259" key="4">
    <source>
        <dbReference type="SMART" id="SM00642"/>
    </source>
</evidence>
<dbReference type="SMART" id="SM00642">
    <property type="entry name" value="Aamy"/>
    <property type="match status" value="1"/>
</dbReference>
<dbReference type="InterPro" id="IPR013780">
    <property type="entry name" value="Glyco_hydro_b"/>
</dbReference>
<keyword evidence="6" id="KW-1185">Reference proteome</keyword>
<dbReference type="EMBL" id="QLLL01000002">
    <property type="protein sequence ID" value="RAJ08826.1"/>
    <property type="molecule type" value="Genomic_DNA"/>
</dbReference>
<dbReference type="InterPro" id="IPR019492">
    <property type="entry name" value="Cyclo-malto-dextrinase_C"/>
</dbReference>
<proteinExistence type="predicted"/>
<dbReference type="PANTHER" id="PTHR10357:SF210">
    <property type="entry name" value="MALTODEXTRIN GLUCOSIDASE"/>
    <property type="match status" value="1"/>
</dbReference>
<dbReference type="InterPro" id="IPR006047">
    <property type="entry name" value="GH13_cat_dom"/>
</dbReference>
<dbReference type="InterPro" id="IPR017853">
    <property type="entry name" value="GH"/>
</dbReference>
<evidence type="ECO:0000313" key="6">
    <source>
        <dbReference type="Proteomes" id="UP000249547"/>
    </source>
</evidence>
<dbReference type="Gene3D" id="3.20.20.80">
    <property type="entry name" value="Glycosidases"/>
    <property type="match status" value="1"/>
</dbReference>
<dbReference type="SUPFAM" id="SSF81296">
    <property type="entry name" value="E set domains"/>
    <property type="match status" value="1"/>
</dbReference>
<feature type="domain" description="Glycosyl hydrolase family 13 catalytic" evidence="4">
    <location>
        <begin position="131"/>
        <end position="528"/>
    </location>
</feature>
<evidence type="ECO:0000256" key="3">
    <source>
        <dbReference type="SAM" id="SignalP"/>
    </source>
</evidence>
<sequence>MFNRVTIVLAALLCYLPLAAQQVQIYPSNWWVGMKKKQVQLLLRGDQFDAVNAQVTVQYPGVTLNGTHTFENNRYLAVDITIADNAQPGLVPIKYQYKKKTYTLQWPLEARVGKPGQTHAVGVTSKDVIYFLMPDRFSNGDPSNDKVPGLRDQSLNRQEIYDRHGGDFQGIINHLDYLQSLGVTALWTTPVLENDMPNRTEHGYAITNHYKVDARYGGEKMYRQLSDELHKRGMKLIQDAVYNHMGSYNFLVKDIPSKDWLNQWPTFTKTNAKDQTLFDPYAAPSDTKLMSDGWFVPEMPDWNQKNPFVANYIIQHAIWYVEKFGVDGIRIDTYIYNDLPFSNDCNAALEAEFPNITLYGEAWVNGTANQAFFAQNNIQTAFKSNLQGVVDFQLLFSGIIPALTQDFGWNTGVNQLYATLSNDFLYKDPTRNVLFLDNHDYNRFFSTVKGDVAKQKIAYQWLLTYRGIPQLYYGSEILMKGETNPDGWVRLDFPGGWAGDTVNAFTGKGLTDDQLSMQTMVKQLGQFRLRATALQTGKLMQYVPKEGLYVYFRYDDQQTVMCVMNTNKNARPVEFARYVDRIGGFKTARNVLTNEKINIDSDRQIPGMTMWVLELEK</sequence>
<dbReference type="Pfam" id="PF10438">
    <property type="entry name" value="Cyc-maltodext_C"/>
    <property type="match status" value="1"/>
</dbReference>
<dbReference type="OrthoDB" id="9806009at2"/>
<protein>
    <submittedName>
        <fullName evidence="5">Glycosidase</fullName>
    </submittedName>
</protein>
<dbReference type="Pfam" id="PF00128">
    <property type="entry name" value="Alpha-amylase"/>
    <property type="match status" value="1"/>
</dbReference>
<organism evidence="5 6">
    <name type="scientific">Chitinophaga skermanii</name>
    <dbReference type="NCBI Taxonomy" id="331697"/>
    <lineage>
        <taxon>Bacteria</taxon>
        <taxon>Pseudomonadati</taxon>
        <taxon>Bacteroidota</taxon>
        <taxon>Chitinophagia</taxon>
        <taxon>Chitinophagales</taxon>
        <taxon>Chitinophagaceae</taxon>
        <taxon>Chitinophaga</taxon>
    </lineage>
</organism>
<feature type="signal peptide" evidence="3">
    <location>
        <begin position="1"/>
        <end position="20"/>
    </location>
</feature>
<evidence type="ECO:0000256" key="2">
    <source>
        <dbReference type="ARBA" id="ARBA00023295"/>
    </source>
</evidence>
<dbReference type="SUPFAM" id="SSF51445">
    <property type="entry name" value="(Trans)glycosidases"/>
    <property type="match status" value="1"/>
</dbReference>
<reference evidence="5 6" key="1">
    <citation type="submission" date="2018-06" db="EMBL/GenBank/DDBJ databases">
        <title>Genomic Encyclopedia of Archaeal and Bacterial Type Strains, Phase II (KMG-II): from individual species to whole genera.</title>
        <authorList>
            <person name="Goeker M."/>
        </authorList>
    </citation>
    <scope>NUCLEOTIDE SEQUENCE [LARGE SCALE GENOMIC DNA]</scope>
    <source>
        <strain evidence="5 6">DSM 23857</strain>
    </source>
</reference>
<dbReference type="SUPFAM" id="SSF51011">
    <property type="entry name" value="Glycosyl hydrolase domain"/>
    <property type="match status" value="1"/>
</dbReference>
<dbReference type="Gene3D" id="2.60.40.1180">
    <property type="entry name" value="Golgi alpha-mannosidase II"/>
    <property type="match status" value="1"/>
</dbReference>
<dbReference type="Proteomes" id="UP000249547">
    <property type="component" value="Unassembled WGS sequence"/>
</dbReference>